<keyword evidence="3" id="KW-1185">Reference proteome</keyword>
<gene>
    <name evidence="2" type="primary">CjBAp12_12</name>
    <name evidence="2" type="ORF">CFP56_011864</name>
</gene>
<organism evidence="2 3">
    <name type="scientific">Quercus suber</name>
    <name type="common">Cork oak</name>
    <dbReference type="NCBI Taxonomy" id="58331"/>
    <lineage>
        <taxon>Eukaryota</taxon>
        <taxon>Viridiplantae</taxon>
        <taxon>Streptophyta</taxon>
        <taxon>Embryophyta</taxon>
        <taxon>Tracheophyta</taxon>
        <taxon>Spermatophyta</taxon>
        <taxon>Magnoliopsida</taxon>
        <taxon>eudicotyledons</taxon>
        <taxon>Gunneridae</taxon>
        <taxon>Pentapetalae</taxon>
        <taxon>rosids</taxon>
        <taxon>fabids</taxon>
        <taxon>Fagales</taxon>
        <taxon>Fagaceae</taxon>
        <taxon>Quercus</taxon>
    </lineage>
</organism>
<dbReference type="Pfam" id="PF03330">
    <property type="entry name" value="DPBB_1"/>
    <property type="match status" value="1"/>
</dbReference>
<proteinExistence type="predicted"/>
<dbReference type="SMART" id="SM00837">
    <property type="entry name" value="DPBB_1"/>
    <property type="match status" value="1"/>
</dbReference>
<name>A0AAW0KWS9_QUESU</name>
<dbReference type="InterPro" id="IPR007112">
    <property type="entry name" value="Expansin/allergen_DPBB_dom"/>
</dbReference>
<dbReference type="InterPro" id="IPR044206">
    <property type="entry name" value="EGC1/2"/>
</dbReference>
<dbReference type="PANTHER" id="PTHR47295">
    <property type="entry name" value="EG45-LIKE DOMAIN CONTAINING PROTEIN 1-RELATED"/>
    <property type="match status" value="1"/>
</dbReference>
<dbReference type="GO" id="GO:0009627">
    <property type="term" value="P:systemic acquired resistance"/>
    <property type="evidence" value="ECO:0007669"/>
    <property type="project" value="InterPro"/>
</dbReference>
<evidence type="ECO:0000313" key="2">
    <source>
        <dbReference type="EMBL" id="KAK7843857.1"/>
    </source>
</evidence>
<comment type="caution">
    <text evidence="2">The sequence shown here is derived from an EMBL/GenBank/DDBJ whole genome shotgun (WGS) entry which is preliminary data.</text>
</comment>
<dbReference type="PROSITE" id="PS50842">
    <property type="entry name" value="EXPANSIN_EG45"/>
    <property type="match status" value="1"/>
</dbReference>
<reference evidence="2 3" key="1">
    <citation type="journal article" date="2018" name="Sci. Data">
        <title>The draft genome sequence of cork oak.</title>
        <authorList>
            <person name="Ramos A.M."/>
            <person name="Usie A."/>
            <person name="Barbosa P."/>
            <person name="Barros P.M."/>
            <person name="Capote T."/>
            <person name="Chaves I."/>
            <person name="Simoes F."/>
            <person name="Abreu I."/>
            <person name="Carrasquinho I."/>
            <person name="Faro C."/>
            <person name="Guimaraes J.B."/>
            <person name="Mendonca D."/>
            <person name="Nobrega F."/>
            <person name="Rodrigues L."/>
            <person name="Saibo N.J.M."/>
            <person name="Varela M.C."/>
            <person name="Egas C."/>
            <person name="Matos J."/>
            <person name="Miguel C.M."/>
            <person name="Oliveira M.M."/>
            <person name="Ricardo C.P."/>
            <person name="Goncalves S."/>
        </authorList>
    </citation>
    <scope>NUCLEOTIDE SEQUENCE [LARGE SCALE GENOMIC DNA]</scope>
    <source>
        <strain evidence="3">cv. HL8</strain>
    </source>
</reference>
<dbReference type="PANTHER" id="PTHR47295:SF10">
    <property type="entry name" value="EG45-LIKE DOMAIN CONTAINING PROTEIN"/>
    <property type="match status" value="1"/>
</dbReference>
<feature type="domain" description="Expansin-like EG45" evidence="1">
    <location>
        <begin position="1"/>
        <end position="83"/>
    </location>
</feature>
<accession>A0AAW0KWS9</accession>
<dbReference type="CDD" id="cd22269">
    <property type="entry name" value="DPBB_EG45-like"/>
    <property type="match status" value="1"/>
</dbReference>
<evidence type="ECO:0000313" key="3">
    <source>
        <dbReference type="Proteomes" id="UP000237347"/>
    </source>
</evidence>
<dbReference type="InterPro" id="IPR036908">
    <property type="entry name" value="RlpA-like_sf"/>
</dbReference>
<dbReference type="GO" id="GO:0048046">
    <property type="term" value="C:apoplast"/>
    <property type="evidence" value="ECO:0007669"/>
    <property type="project" value="InterPro"/>
</dbReference>
<dbReference type="Gramene" id="rna-CFP56_48403">
    <property type="protein sequence ID" value="cds-POE92289.1"/>
    <property type="gene ID" value="gene-CFP56_48403"/>
</dbReference>
<dbReference type="AlphaFoldDB" id="A0AAW0KWS9"/>
<dbReference type="Gene3D" id="2.40.40.10">
    <property type="entry name" value="RlpA-like domain"/>
    <property type="match status" value="1"/>
</dbReference>
<sequence>MIAAASNELWGNGAACGNKYNVKCLSGTNAGVPHPCKDKTDVVVTIVDFCPPGCQGTLDLSQEAFAKIADRNEGKIKIDFQQV</sequence>
<dbReference type="EMBL" id="PKMF04000195">
    <property type="protein sequence ID" value="KAK7843857.1"/>
    <property type="molecule type" value="Genomic_DNA"/>
</dbReference>
<dbReference type="Proteomes" id="UP000237347">
    <property type="component" value="Unassembled WGS sequence"/>
</dbReference>
<evidence type="ECO:0000259" key="1">
    <source>
        <dbReference type="PROSITE" id="PS50842"/>
    </source>
</evidence>
<dbReference type="SUPFAM" id="SSF50685">
    <property type="entry name" value="Barwin-like endoglucanases"/>
    <property type="match status" value="1"/>
</dbReference>
<protein>
    <submittedName>
        <fullName evidence="2">Eg45-like domain containing protein</fullName>
    </submittedName>
</protein>
<dbReference type="InterPro" id="IPR009009">
    <property type="entry name" value="RlpA-like_DPBB"/>
</dbReference>